<proteinExistence type="predicted"/>
<dbReference type="InterPro" id="IPR008728">
    <property type="entry name" value="Elongator_complex_protein_4"/>
</dbReference>
<name>A0A6P5SP66_PRUAV</name>
<dbReference type="RefSeq" id="XP_021816032.1">
    <property type="nucleotide sequence ID" value="XM_021960340.1"/>
</dbReference>
<dbReference type="GO" id="GO:0033588">
    <property type="term" value="C:elongator holoenzyme complex"/>
    <property type="evidence" value="ECO:0007669"/>
    <property type="project" value="InterPro"/>
</dbReference>
<dbReference type="Gramene" id="Pav_sc0000624.1_g1630.1.mk:mrna">
    <property type="protein sequence ID" value="Pav_sc0000624.1_g1630.1.mk:mrna"/>
    <property type="gene ID" value="Pav_sc0000624.1_g1630.1.mk"/>
</dbReference>
<dbReference type="GeneID" id="110758467"/>
<dbReference type="AlphaFoldDB" id="A0A6P5SP66"/>
<dbReference type="UniPathway" id="UPA00988"/>
<sequence>MAAAHGGHLAVPDEDKELEKLLTGYQGMFGLLNVQKVARLNTQVPVILEATTLSIKLKKRRFMVLECLNQAPIDG</sequence>
<accession>A0A6P5SP66</accession>
<dbReference type="Gene3D" id="3.40.50.300">
    <property type="entry name" value="P-loop containing nucleotide triphosphate hydrolases"/>
    <property type="match status" value="1"/>
</dbReference>
<protein>
    <submittedName>
        <fullName evidence="2">Elongator complex protein 4-like</fullName>
    </submittedName>
</protein>
<gene>
    <name evidence="2" type="primary">LOC110758467</name>
</gene>
<dbReference type="KEGG" id="pavi:110758467"/>
<reference evidence="2" key="1">
    <citation type="submission" date="2025-08" db="UniProtKB">
        <authorList>
            <consortium name="RefSeq"/>
        </authorList>
    </citation>
    <scope>IDENTIFICATION</scope>
</reference>
<organism evidence="1 2">
    <name type="scientific">Prunus avium</name>
    <name type="common">Cherry</name>
    <name type="synonym">Cerasus avium</name>
    <dbReference type="NCBI Taxonomy" id="42229"/>
    <lineage>
        <taxon>Eukaryota</taxon>
        <taxon>Viridiplantae</taxon>
        <taxon>Streptophyta</taxon>
        <taxon>Embryophyta</taxon>
        <taxon>Tracheophyta</taxon>
        <taxon>Spermatophyta</taxon>
        <taxon>Magnoliopsida</taxon>
        <taxon>eudicotyledons</taxon>
        <taxon>Gunneridae</taxon>
        <taxon>Pentapetalae</taxon>
        <taxon>rosids</taxon>
        <taxon>fabids</taxon>
        <taxon>Rosales</taxon>
        <taxon>Rosaceae</taxon>
        <taxon>Amygdaloideae</taxon>
        <taxon>Amygdaleae</taxon>
        <taxon>Prunus</taxon>
    </lineage>
</organism>
<evidence type="ECO:0000313" key="1">
    <source>
        <dbReference type="Proteomes" id="UP000515124"/>
    </source>
</evidence>
<dbReference type="Pfam" id="PF05625">
    <property type="entry name" value="PAXNEB"/>
    <property type="match status" value="1"/>
</dbReference>
<dbReference type="InterPro" id="IPR027417">
    <property type="entry name" value="P-loop_NTPase"/>
</dbReference>
<dbReference type="Proteomes" id="UP000515124">
    <property type="component" value="Unplaced"/>
</dbReference>
<evidence type="ECO:0000313" key="2">
    <source>
        <dbReference type="RefSeq" id="XP_021816032.1"/>
    </source>
</evidence>
<keyword evidence="1" id="KW-1185">Reference proteome</keyword>
<dbReference type="GO" id="GO:0002098">
    <property type="term" value="P:tRNA wobble uridine modification"/>
    <property type="evidence" value="ECO:0007669"/>
    <property type="project" value="InterPro"/>
</dbReference>